<dbReference type="SMART" id="SM00119">
    <property type="entry name" value="HECTc"/>
    <property type="match status" value="1"/>
</dbReference>
<dbReference type="Pfam" id="PF00632">
    <property type="entry name" value="HECT"/>
    <property type="match status" value="1"/>
</dbReference>
<dbReference type="EC" id="2.3.2.26" evidence="2"/>
<dbReference type="InterPro" id="IPR044611">
    <property type="entry name" value="E3A/B/C-like"/>
</dbReference>
<evidence type="ECO:0000313" key="8">
    <source>
        <dbReference type="EMBL" id="GMM37615.1"/>
    </source>
</evidence>
<evidence type="ECO:0000313" key="9">
    <source>
        <dbReference type="Proteomes" id="UP001360560"/>
    </source>
</evidence>
<feature type="compositionally biased region" description="Low complexity" evidence="6">
    <location>
        <begin position="406"/>
        <end position="420"/>
    </location>
</feature>
<sequence>MPFYAGNTEVFVSHMAMEQPRSSHQPNQQVSRRGTNGDSNHASSSNGFGVAGYIGWSLFSGLIPKSVDPSLSPNSSISSASLASSIDNTDYVLDGCKCCGNIIKYPSHIQKYRCVFCDTMFVTNNYDFNTPSHGIKALSQKLEPISFQAVKRIADVCFEEFRKHIAENSPSRVAGFEKFRPLEDYLYRSFNSFDCLSRSFPLFKNYKLSHSQPNVDFKEVRETFKLLLSLPVKKPFFVLLTAVSNLLQSPLLTEAPEDLNWLLILLELPTLPFCLRFGKPPADASQNATTPTSRMHPNIIFFESREVKNVSYKIIERVIGFLSNCDEVCVNYLVNWFAKYSTIEFKSKVELINLYITFQMRSLLNRFQEAEHDKGKNQPAFPESLAQRRYLSENLPNSGHDKFNDSLPTSASTVNSSSSNFLQMPSRLPVWPANSKKRSKKNDKFRLGIAQYGNEWRLKTAAKFLSFFYQALTSGKSDIRCESSFFYNSMVDFINVKQDFDAWQTLSGKKSTTKTELKVNDMVISVNDYLRSAVSVPISPIGASGNVSSPTFAFCQFPFLLSLAGKISIIEYEAKSQMSKKAEEAFLHAVNKKTIVEVHFKVRIRRDQITNDSLRCIKENAKDLKKSLKVEFIGEVGIDAGGLKKEWFLILTKKLLDPLNGLFYNIDQSNYLWFTLNADNAESLELYYLIGVVLGLAMYNSTILDLKFPHVLFKLLFDKPVGFQDYCDLFPETASNLKKMGSYDGDDFNEVFDGFYFDLSYKDAFDKIHTVDLIEKGGEIAVNKSNKNSYIKKYSEYFLIDGIKEKFEAFKRGFHSVINGNSYSLLSPEEVELILCGSDEANSKFDLVSLKSVTKYNGFADISAADKTAIVKWFWEFFEGLSIAGQKKLMLFITGSDRIPATGIVSMNFKITKLGSDTGRLPVAHTCFNELCIYEYSSKDNFFSKLSMAMNESEGFGIK</sequence>
<dbReference type="Gene3D" id="3.30.2160.10">
    <property type="entry name" value="Hect, E3 ligase catalytic domain"/>
    <property type="match status" value="1"/>
</dbReference>
<dbReference type="Gene3D" id="3.30.2410.10">
    <property type="entry name" value="Hect, E3 ligase catalytic domain"/>
    <property type="match status" value="1"/>
</dbReference>
<comment type="caution">
    <text evidence="8">The sequence shown here is derived from an EMBL/GenBank/DDBJ whole genome shotgun (WGS) entry which is preliminary data.</text>
</comment>
<feature type="active site" description="Glycyl thioester intermediate" evidence="5">
    <location>
        <position position="927"/>
    </location>
</feature>
<evidence type="ECO:0000256" key="4">
    <source>
        <dbReference type="ARBA" id="ARBA00022786"/>
    </source>
</evidence>
<dbReference type="SUPFAM" id="SSF56204">
    <property type="entry name" value="Hect, E3 ligase catalytic domain"/>
    <property type="match status" value="1"/>
</dbReference>
<dbReference type="RefSeq" id="XP_064854611.1">
    <property type="nucleotide sequence ID" value="XM_064998539.1"/>
</dbReference>
<feature type="compositionally biased region" description="Polar residues" evidence="6">
    <location>
        <begin position="20"/>
        <end position="41"/>
    </location>
</feature>
<feature type="domain" description="HECT" evidence="7">
    <location>
        <begin position="620"/>
        <end position="959"/>
    </location>
</feature>
<dbReference type="Gene3D" id="3.90.1750.10">
    <property type="entry name" value="Hect, E3 ligase catalytic domains"/>
    <property type="match status" value="1"/>
</dbReference>
<dbReference type="CDD" id="cd00078">
    <property type="entry name" value="HECTc"/>
    <property type="match status" value="1"/>
</dbReference>
<dbReference type="Proteomes" id="UP001360560">
    <property type="component" value="Unassembled WGS sequence"/>
</dbReference>
<gene>
    <name evidence="8" type="ORF">DASC09_049400</name>
</gene>
<name>A0AAV5QRS9_9ASCO</name>
<feature type="region of interest" description="Disordered" evidence="6">
    <location>
        <begin position="399"/>
        <end position="420"/>
    </location>
</feature>
<dbReference type="InterPro" id="IPR000569">
    <property type="entry name" value="HECT_dom"/>
</dbReference>
<comment type="catalytic activity">
    <reaction evidence="1">
        <text>S-ubiquitinyl-[E2 ubiquitin-conjugating enzyme]-L-cysteine + [acceptor protein]-L-lysine = [E2 ubiquitin-conjugating enzyme]-L-cysteine + N(6)-ubiquitinyl-[acceptor protein]-L-lysine.</text>
        <dbReference type="EC" id="2.3.2.26"/>
    </reaction>
</comment>
<dbReference type="GO" id="GO:0000209">
    <property type="term" value="P:protein polyubiquitination"/>
    <property type="evidence" value="ECO:0007669"/>
    <property type="project" value="InterPro"/>
</dbReference>
<dbReference type="GO" id="GO:0061630">
    <property type="term" value="F:ubiquitin protein ligase activity"/>
    <property type="evidence" value="ECO:0007669"/>
    <property type="project" value="UniProtKB-EC"/>
</dbReference>
<dbReference type="GeneID" id="90075590"/>
<keyword evidence="3" id="KW-0808">Transferase</keyword>
<evidence type="ECO:0000256" key="1">
    <source>
        <dbReference type="ARBA" id="ARBA00000885"/>
    </source>
</evidence>
<evidence type="ECO:0000256" key="6">
    <source>
        <dbReference type="SAM" id="MobiDB-lite"/>
    </source>
</evidence>
<proteinExistence type="predicted"/>
<dbReference type="InterPro" id="IPR035983">
    <property type="entry name" value="Hect_E3_ubiquitin_ligase"/>
</dbReference>
<organism evidence="8 9">
    <name type="scientific">Saccharomycopsis crataegensis</name>
    <dbReference type="NCBI Taxonomy" id="43959"/>
    <lineage>
        <taxon>Eukaryota</taxon>
        <taxon>Fungi</taxon>
        <taxon>Dikarya</taxon>
        <taxon>Ascomycota</taxon>
        <taxon>Saccharomycotina</taxon>
        <taxon>Saccharomycetes</taxon>
        <taxon>Saccharomycopsidaceae</taxon>
        <taxon>Saccharomycopsis</taxon>
    </lineage>
</organism>
<protein>
    <recommendedName>
        <fullName evidence="2">HECT-type E3 ubiquitin transferase</fullName>
        <ecNumber evidence="2">2.3.2.26</ecNumber>
    </recommendedName>
</protein>
<evidence type="ECO:0000256" key="2">
    <source>
        <dbReference type="ARBA" id="ARBA00012485"/>
    </source>
</evidence>
<keyword evidence="9" id="KW-1185">Reference proteome</keyword>
<keyword evidence="4 5" id="KW-0833">Ubl conjugation pathway</keyword>
<evidence type="ECO:0000256" key="5">
    <source>
        <dbReference type="PROSITE-ProRule" id="PRU00104"/>
    </source>
</evidence>
<evidence type="ECO:0000256" key="3">
    <source>
        <dbReference type="ARBA" id="ARBA00022679"/>
    </source>
</evidence>
<dbReference type="PROSITE" id="PS50237">
    <property type="entry name" value="HECT"/>
    <property type="match status" value="1"/>
</dbReference>
<accession>A0AAV5QRS9</accession>
<feature type="region of interest" description="Disordered" evidence="6">
    <location>
        <begin position="17"/>
        <end position="41"/>
    </location>
</feature>
<dbReference type="PANTHER" id="PTHR45700">
    <property type="entry name" value="UBIQUITIN-PROTEIN LIGASE E3C"/>
    <property type="match status" value="1"/>
</dbReference>
<reference evidence="8 9" key="1">
    <citation type="journal article" date="2023" name="Elife">
        <title>Identification of key yeast species and microbe-microbe interactions impacting larval growth of Drosophila in the wild.</title>
        <authorList>
            <person name="Mure A."/>
            <person name="Sugiura Y."/>
            <person name="Maeda R."/>
            <person name="Honda K."/>
            <person name="Sakurai N."/>
            <person name="Takahashi Y."/>
            <person name="Watada M."/>
            <person name="Katoh T."/>
            <person name="Gotoh A."/>
            <person name="Gotoh Y."/>
            <person name="Taniguchi I."/>
            <person name="Nakamura K."/>
            <person name="Hayashi T."/>
            <person name="Katayama T."/>
            <person name="Uemura T."/>
            <person name="Hattori Y."/>
        </authorList>
    </citation>
    <scope>NUCLEOTIDE SEQUENCE [LARGE SCALE GENOMIC DNA]</scope>
    <source>
        <strain evidence="8 9">SC-9</strain>
    </source>
</reference>
<dbReference type="EMBL" id="BTFZ01000012">
    <property type="protein sequence ID" value="GMM37615.1"/>
    <property type="molecule type" value="Genomic_DNA"/>
</dbReference>
<dbReference type="AlphaFoldDB" id="A0AAV5QRS9"/>
<dbReference type="PANTHER" id="PTHR45700:SF8">
    <property type="entry name" value="HECT-TYPE E3 UBIQUITIN TRANSFERASE"/>
    <property type="match status" value="1"/>
</dbReference>
<evidence type="ECO:0000259" key="7">
    <source>
        <dbReference type="PROSITE" id="PS50237"/>
    </source>
</evidence>